<proteinExistence type="predicted"/>
<dbReference type="AlphaFoldDB" id="A0A1I4GER6"/>
<evidence type="ECO:0000313" key="1">
    <source>
        <dbReference type="EMBL" id="SFL28552.1"/>
    </source>
</evidence>
<name>A0A1I4GER6_9PROT</name>
<dbReference type="STRING" id="52441.SAMN05216302_105319"/>
<evidence type="ECO:0008006" key="3">
    <source>
        <dbReference type="Google" id="ProtNLM"/>
    </source>
</evidence>
<dbReference type="EMBL" id="FOSP01000053">
    <property type="protein sequence ID" value="SFL28552.1"/>
    <property type="molecule type" value="Genomic_DNA"/>
</dbReference>
<keyword evidence="2" id="KW-1185">Reference proteome</keyword>
<evidence type="ECO:0000313" key="2">
    <source>
        <dbReference type="Proteomes" id="UP000199533"/>
    </source>
</evidence>
<dbReference type="Proteomes" id="UP000199533">
    <property type="component" value="Unassembled WGS sequence"/>
</dbReference>
<protein>
    <recommendedName>
        <fullName evidence="3">Transposase</fullName>
    </recommendedName>
</protein>
<reference evidence="2" key="1">
    <citation type="submission" date="2016-10" db="EMBL/GenBank/DDBJ databases">
        <authorList>
            <person name="Varghese N."/>
            <person name="Submissions S."/>
        </authorList>
    </citation>
    <scope>NUCLEOTIDE SEQUENCE [LARGE SCALE GENOMIC DNA]</scope>
    <source>
        <strain evidence="2">Nm69</strain>
    </source>
</reference>
<sequence>MFSKLYNLYWHIRYTRNPSVKRRYYRYVSVEKKRLIESGVDQEELRLLCRSLSGRLNVHAEKHLTNYRKNRPKDRISS</sequence>
<gene>
    <name evidence="1" type="ORF">SAMN05216302_105319</name>
</gene>
<accession>A0A1I4GER6</accession>
<organism evidence="1 2">
    <name type="scientific">Nitrosomonas aestuarii</name>
    <dbReference type="NCBI Taxonomy" id="52441"/>
    <lineage>
        <taxon>Bacteria</taxon>
        <taxon>Pseudomonadati</taxon>
        <taxon>Pseudomonadota</taxon>
        <taxon>Betaproteobacteria</taxon>
        <taxon>Nitrosomonadales</taxon>
        <taxon>Nitrosomonadaceae</taxon>
        <taxon>Nitrosomonas</taxon>
    </lineage>
</organism>